<dbReference type="Gene3D" id="3.40.50.2300">
    <property type="match status" value="2"/>
</dbReference>
<dbReference type="RefSeq" id="WP_189612887.1">
    <property type="nucleotide sequence ID" value="NZ_BMXR01000015.1"/>
</dbReference>
<organism evidence="6 7">
    <name type="scientific">Saccharospirillum salsuginis</name>
    <dbReference type="NCBI Taxonomy" id="418750"/>
    <lineage>
        <taxon>Bacteria</taxon>
        <taxon>Pseudomonadati</taxon>
        <taxon>Pseudomonadota</taxon>
        <taxon>Gammaproteobacteria</taxon>
        <taxon>Oceanospirillales</taxon>
        <taxon>Saccharospirillaceae</taxon>
        <taxon>Saccharospirillum</taxon>
    </lineage>
</organism>
<sequence length="343" mass="37711">MKRKPSSRDVAQLAGVSQSAVSRAFTPGSSVKASTREKILRAAKELGYQPNVMARSMITRRSKIIGFVFGYMENQYYPVALEKLSRELQKRGYHSLMFFADSNEPADAIVEEFLQYQIDAVVLASVSLSPDWIDACHSVAVPVILFNRAIDAEDVTAITSNNRKGGREVADFLVAGGHRRIAYLSGFEGSSTNRDRETGFVEGLQAHGLELHVRALGDYRQDLAREAILSLYRGPESSHPDAIFAANDHMALAVLDTLRFELGLRVPDDVSVIGYDDVPLAKALAYNLTTMAQPVDAMVDATVNALLERLDNPGTDAKRIEIEGPLIVRGSARIPPGYDHEKF</sequence>
<dbReference type="Proteomes" id="UP000626148">
    <property type="component" value="Unassembled WGS sequence"/>
</dbReference>
<name>A0A918KSS9_9GAMM</name>
<gene>
    <name evidence="6" type="ORF">GCM10007392_44160</name>
</gene>
<comment type="caution">
    <text evidence="6">The sequence shown here is derived from an EMBL/GenBank/DDBJ whole genome shotgun (WGS) entry which is preliminary data.</text>
</comment>
<dbReference type="InterPro" id="IPR028082">
    <property type="entry name" value="Peripla_BP_I"/>
</dbReference>
<dbReference type="Pfam" id="PF00356">
    <property type="entry name" value="LacI"/>
    <property type="match status" value="1"/>
</dbReference>
<dbReference type="InterPro" id="IPR000843">
    <property type="entry name" value="HTH_LacI"/>
</dbReference>
<dbReference type="PANTHER" id="PTHR30146">
    <property type="entry name" value="LACI-RELATED TRANSCRIPTIONAL REPRESSOR"/>
    <property type="match status" value="1"/>
</dbReference>
<feature type="domain" description="HTH lacI-type" evidence="5">
    <location>
        <begin position="5"/>
        <end position="59"/>
    </location>
</feature>
<protein>
    <submittedName>
        <fullName evidence="6">LacI family transcriptional regulator</fullName>
    </submittedName>
</protein>
<keyword evidence="1" id="KW-0678">Repressor</keyword>
<dbReference type="PROSITE" id="PS50932">
    <property type="entry name" value="HTH_LACI_2"/>
    <property type="match status" value="1"/>
</dbReference>
<evidence type="ECO:0000313" key="7">
    <source>
        <dbReference type="Proteomes" id="UP000626148"/>
    </source>
</evidence>
<keyword evidence="3" id="KW-0238">DNA-binding</keyword>
<dbReference type="AlphaFoldDB" id="A0A918KSS9"/>
<dbReference type="Pfam" id="PF13377">
    <property type="entry name" value="Peripla_BP_3"/>
    <property type="match status" value="1"/>
</dbReference>
<accession>A0A918KSS9</accession>
<dbReference type="SMART" id="SM00354">
    <property type="entry name" value="HTH_LACI"/>
    <property type="match status" value="1"/>
</dbReference>
<keyword evidence="7" id="KW-1185">Reference proteome</keyword>
<dbReference type="GO" id="GO:0003700">
    <property type="term" value="F:DNA-binding transcription factor activity"/>
    <property type="evidence" value="ECO:0007669"/>
    <property type="project" value="TreeGrafter"/>
</dbReference>
<evidence type="ECO:0000256" key="2">
    <source>
        <dbReference type="ARBA" id="ARBA00023015"/>
    </source>
</evidence>
<dbReference type="Gene3D" id="1.10.260.40">
    <property type="entry name" value="lambda repressor-like DNA-binding domains"/>
    <property type="match status" value="1"/>
</dbReference>
<dbReference type="SUPFAM" id="SSF47413">
    <property type="entry name" value="lambda repressor-like DNA-binding domains"/>
    <property type="match status" value="1"/>
</dbReference>
<dbReference type="InterPro" id="IPR010982">
    <property type="entry name" value="Lambda_DNA-bd_dom_sf"/>
</dbReference>
<evidence type="ECO:0000259" key="5">
    <source>
        <dbReference type="PROSITE" id="PS50932"/>
    </source>
</evidence>
<dbReference type="CDD" id="cd01392">
    <property type="entry name" value="HTH_LacI"/>
    <property type="match status" value="1"/>
</dbReference>
<evidence type="ECO:0000256" key="4">
    <source>
        <dbReference type="ARBA" id="ARBA00023163"/>
    </source>
</evidence>
<dbReference type="SUPFAM" id="SSF53822">
    <property type="entry name" value="Periplasmic binding protein-like I"/>
    <property type="match status" value="1"/>
</dbReference>
<reference evidence="6" key="2">
    <citation type="submission" date="2020-09" db="EMBL/GenBank/DDBJ databases">
        <authorList>
            <person name="Sun Q."/>
            <person name="Kim S."/>
        </authorList>
    </citation>
    <scope>NUCLEOTIDE SEQUENCE</scope>
    <source>
        <strain evidence="6">KCTC 22169</strain>
    </source>
</reference>
<evidence type="ECO:0000313" key="6">
    <source>
        <dbReference type="EMBL" id="GGX71950.1"/>
    </source>
</evidence>
<dbReference type="EMBL" id="BMXR01000015">
    <property type="protein sequence ID" value="GGX71950.1"/>
    <property type="molecule type" value="Genomic_DNA"/>
</dbReference>
<keyword evidence="2" id="KW-0805">Transcription regulation</keyword>
<evidence type="ECO:0000256" key="1">
    <source>
        <dbReference type="ARBA" id="ARBA00022491"/>
    </source>
</evidence>
<keyword evidence="4" id="KW-0804">Transcription</keyword>
<dbReference type="PANTHER" id="PTHR30146:SF95">
    <property type="entry name" value="RIBOSE OPERON REPRESSOR"/>
    <property type="match status" value="1"/>
</dbReference>
<reference evidence="6" key="1">
    <citation type="journal article" date="2014" name="Int. J. Syst. Evol. Microbiol.">
        <title>Complete genome sequence of Corynebacterium casei LMG S-19264T (=DSM 44701T), isolated from a smear-ripened cheese.</title>
        <authorList>
            <consortium name="US DOE Joint Genome Institute (JGI-PGF)"/>
            <person name="Walter F."/>
            <person name="Albersmeier A."/>
            <person name="Kalinowski J."/>
            <person name="Ruckert C."/>
        </authorList>
    </citation>
    <scope>NUCLEOTIDE SEQUENCE</scope>
    <source>
        <strain evidence="6">KCTC 22169</strain>
    </source>
</reference>
<dbReference type="CDD" id="cd06278">
    <property type="entry name" value="PBP1_LacI-like"/>
    <property type="match status" value="1"/>
</dbReference>
<evidence type="ECO:0000256" key="3">
    <source>
        <dbReference type="ARBA" id="ARBA00023125"/>
    </source>
</evidence>
<proteinExistence type="predicted"/>
<dbReference type="InterPro" id="IPR046335">
    <property type="entry name" value="LacI/GalR-like_sensor"/>
</dbReference>
<dbReference type="GO" id="GO:0000976">
    <property type="term" value="F:transcription cis-regulatory region binding"/>
    <property type="evidence" value="ECO:0007669"/>
    <property type="project" value="TreeGrafter"/>
</dbReference>